<dbReference type="EMBL" id="CP021781">
    <property type="protein sequence ID" value="AXA33142.1"/>
    <property type="molecule type" value="Genomic_DNA"/>
</dbReference>
<evidence type="ECO:0000313" key="5">
    <source>
        <dbReference type="Proteomes" id="UP000681131"/>
    </source>
</evidence>
<feature type="chain" id="PRO_5016344070" description="17 kDa lipoprotein" evidence="1">
    <location>
        <begin position="23"/>
        <end position="155"/>
    </location>
</feature>
<reference evidence="2 4" key="1">
    <citation type="submission" date="2017-06" db="EMBL/GenBank/DDBJ databases">
        <title>Complete genome of Francisella adeliensis.</title>
        <authorList>
            <person name="Vallesi A."/>
            <person name="Sjodin A."/>
        </authorList>
    </citation>
    <scope>NUCLEOTIDE SEQUENCE [LARGE SCALE GENOMIC DNA]</scope>
    <source>
        <strain evidence="2 4">FDC440</strain>
    </source>
</reference>
<evidence type="ECO:0008006" key="6">
    <source>
        <dbReference type="Google" id="ProtNLM"/>
    </source>
</evidence>
<dbReference type="KEGG" id="fad:CDH04_01330"/>
<protein>
    <recommendedName>
        <fullName evidence="6">17 kDa lipoprotein</fullName>
    </recommendedName>
</protein>
<organism evidence="2 4">
    <name type="scientific">Francisella adeliensis</name>
    <dbReference type="NCBI Taxonomy" id="2007306"/>
    <lineage>
        <taxon>Bacteria</taxon>
        <taxon>Pseudomonadati</taxon>
        <taxon>Pseudomonadota</taxon>
        <taxon>Gammaproteobacteria</taxon>
        <taxon>Thiotrichales</taxon>
        <taxon>Francisellaceae</taxon>
        <taxon>Francisella</taxon>
    </lineage>
</organism>
<keyword evidence="5" id="KW-1185">Reference proteome</keyword>
<dbReference type="Proteomes" id="UP000681131">
    <property type="component" value="Chromosome"/>
</dbReference>
<dbReference type="RefSeq" id="WP_112869316.1">
    <property type="nucleotide sequence ID" value="NZ_CP021781.1"/>
</dbReference>
<dbReference type="NCBIfam" id="NF038367">
    <property type="entry name" value="OM_lipo_TUL4"/>
    <property type="match status" value="1"/>
</dbReference>
<name>A0A2Z4XXF8_9GAMM</name>
<proteinExistence type="predicted"/>
<feature type="signal peptide" evidence="1">
    <location>
        <begin position="1"/>
        <end position="22"/>
    </location>
</feature>
<dbReference type="AlphaFoldDB" id="A0A2Z4XXF8"/>
<evidence type="ECO:0000313" key="3">
    <source>
        <dbReference type="EMBL" id="QIW11371.1"/>
    </source>
</evidence>
<dbReference type="OrthoDB" id="5625277at2"/>
<gene>
    <name evidence="2" type="ORF">CDH04_01330</name>
    <name evidence="3" type="ORF">FZC43_01330</name>
</gene>
<evidence type="ECO:0000313" key="4">
    <source>
        <dbReference type="Proteomes" id="UP000251120"/>
    </source>
</evidence>
<sequence>MKKILLMSLSALALSSCSSYHAFMDKMYSSDESISINPDDTLENPDQDGENVTTVNPSATLKIVYVAKTNEIDANIITNWNDAPQGSIYLTWTAPKESNCYSTSFPITKYKEDQDYTKDSQSVMADDIVCKGKWSVSLVNKSDNSVLAKKTINIE</sequence>
<dbReference type="EMBL" id="CP043424">
    <property type="protein sequence ID" value="QIW11371.1"/>
    <property type="molecule type" value="Genomic_DNA"/>
</dbReference>
<keyword evidence="1" id="KW-0732">Signal</keyword>
<dbReference type="PROSITE" id="PS51257">
    <property type="entry name" value="PROKAR_LIPOPROTEIN"/>
    <property type="match status" value="1"/>
</dbReference>
<evidence type="ECO:0000313" key="2">
    <source>
        <dbReference type="EMBL" id="AXA33142.1"/>
    </source>
</evidence>
<accession>A0A2Z4XXF8</accession>
<dbReference type="Proteomes" id="UP000251120">
    <property type="component" value="Chromosome"/>
</dbReference>
<evidence type="ECO:0000256" key="1">
    <source>
        <dbReference type="SAM" id="SignalP"/>
    </source>
</evidence>
<reference evidence="3 5" key="2">
    <citation type="submission" date="2019-08" db="EMBL/GenBank/DDBJ databases">
        <title>Complete genome sequences of Francisella adeliensis (FSC1325 and FSC1326).</title>
        <authorList>
            <person name="Ohrman C."/>
            <person name="Uneklint I."/>
            <person name="Vallesi A."/>
            <person name="Karlsson L."/>
            <person name="Sjodin A."/>
        </authorList>
    </citation>
    <scope>NUCLEOTIDE SEQUENCE [LARGE SCALE GENOMIC DNA]</scope>
    <source>
        <strain evidence="3 5">FSC1325</strain>
    </source>
</reference>